<dbReference type="InterPro" id="IPR050834">
    <property type="entry name" value="Glycosyltransf_2"/>
</dbReference>
<accession>A0A0F9UNW9</accession>
<dbReference type="InterPro" id="IPR001173">
    <property type="entry name" value="Glyco_trans_2-like"/>
</dbReference>
<dbReference type="InterPro" id="IPR029044">
    <property type="entry name" value="Nucleotide-diphossugar_trans"/>
</dbReference>
<comment type="caution">
    <text evidence="2">The sequence shown here is derived from an EMBL/GenBank/DDBJ whole genome shotgun (WGS) entry which is preliminary data.</text>
</comment>
<feature type="domain" description="Glycosyltransferase 2-like" evidence="1">
    <location>
        <begin position="7"/>
        <end position="170"/>
    </location>
</feature>
<dbReference type="Pfam" id="PF00535">
    <property type="entry name" value="Glycos_transf_2"/>
    <property type="match status" value="1"/>
</dbReference>
<dbReference type="GO" id="GO:0044010">
    <property type="term" value="P:single-species biofilm formation"/>
    <property type="evidence" value="ECO:0007669"/>
    <property type="project" value="TreeGrafter"/>
</dbReference>
<evidence type="ECO:0000259" key="1">
    <source>
        <dbReference type="Pfam" id="PF00535"/>
    </source>
</evidence>
<dbReference type="Gene3D" id="3.90.550.10">
    <property type="entry name" value="Spore Coat Polysaccharide Biosynthesis Protein SpsA, Chain A"/>
    <property type="match status" value="1"/>
</dbReference>
<dbReference type="EMBL" id="LAZR01000891">
    <property type="protein sequence ID" value="KKN55298.1"/>
    <property type="molecule type" value="Genomic_DNA"/>
</dbReference>
<dbReference type="PANTHER" id="PTHR43685">
    <property type="entry name" value="GLYCOSYLTRANSFERASE"/>
    <property type="match status" value="1"/>
</dbReference>
<name>A0A0F9UNW9_9ZZZZ</name>
<protein>
    <recommendedName>
        <fullName evidence="1">Glycosyltransferase 2-like domain-containing protein</fullName>
    </recommendedName>
</protein>
<dbReference type="SUPFAM" id="SSF53448">
    <property type="entry name" value="Nucleotide-diphospho-sugar transferases"/>
    <property type="match status" value="1"/>
</dbReference>
<organism evidence="2">
    <name type="scientific">marine sediment metagenome</name>
    <dbReference type="NCBI Taxonomy" id="412755"/>
    <lineage>
        <taxon>unclassified sequences</taxon>
        <taxon>metagenomes</taxon>
        <taxon>ecological metagenomes</taxon>
    </lineage>
</organism>
<gene>
    <name evidence="2" type="ORF">LCGC14_0583890</name>
</gene>
<dbReference type="AlphaFoldDB" id="A0A0F9UNW9"/>
<proteinExistence type="predicted"/>
<dbReference type="PANTHER" id="PTHR43685:SF2">
    <property type="entry name" value="GLYCOSYLTRANSFERASE 2-LIKE DOMAIN-CONTAINING PROTEIN"/>
    <property type="match status" value="1"/>
</dbReference>
<reference evidence="2" key="1">
    <citation type="journal article" date="2015" name="Nature">
        <title>Complex archaea that bridge the gap between prokaryotes and eukaryotes.</title>
        <authorList>
            <person name="Spang A."/>
            <person name="Saw J.H."/>
            <person name="Jorgensen S.L."/>
            <person name="Zaremba-Niedzwiedzka K."/>
            <person name="Martijn J."/>
            <person name="Lind A.E."/>
            <person name="van Eijk R."/>
            <person name="Schleper C."/>
            <person name="Guy L."/>
            <person name="Ettema T.J."/>
        </authorList>
    </citation>
    <scope>NUCLEOTIDE SEQUENCE</scope>
</reference>
<sequence>MSGSRVTVVVPAYNAEEYLEDCLRSVEQQSFSDFVCKVYDDGSQDRTREIVRSFAERDSRFQLLTNGHLGTPGRVAQAYREVASEFFCQVDADDRIVPEALSMTLNTLEGCPKQVGVVYSDYLRVESDGAPSKHDPHFEKRCRRMFSLRRMQQSGLCAFQFRMMRKSAYDRTAGVNPTLPTAEDFDLVIKLAETCQFVHIPQKLYEYRQHELQTSRRNTALLEDTCKGLMRESIQRLGDPALAVVIPYDSPDALAAVRGWCSQVTSKPIVIAAQVTATDADLFECKEYSHQRVELIPFKEGVDVGRQVSMMLRGARTISLEEPLVPTAGVAEDLIQGRAVPVLSLEPRSSWLLQQAELESDVVTPLAYDSGDRVGDGDLGSSVLIRLSREEIYCE</sequence>
<evidence type="ECO:0000313" key="2">
    <source>
        <dbReference type="EMBL" id="KKN55298.1"/>
    </source>
</evidence>